<evidence type="ECO:0000313" key="1">
    <source>
        <dbReference type="EMBL" id="OOZ39438.1"/>
    </source>
</evidence>
<dbReference type="AlphaFoldDB" id="A0A1T2L2U5"/>
<gene>
    <name evidence="1" type="ORF">BOW53_11535</name>
</gene>
<dbReference type="Proteomes" id="UP000191110">
    <property type="component" value="Unassembled WGS sequence"/>
</dbReference>
<sequence>MGALVGGVTTYELMKHNTINAIKPLDPRITISDQLAYGLPIKTGLVRKIMDGDEKEYYRLSCLDISMEVETFEHEVPASMRNSKRATLALNDAKQLLDEMRKNSLCGDT</sequence>
<name>A0A1T2L2U5_9GAMM</name>
<comment type="caution">
    <text evidence="1">The sequence shown here is derived from an EMBL/GenBank/DDBJ whole genome shotgun (WGS) entry which is preliminary data.</text>
</comment>
<dbReference type="EMBL" id="MPRL01000051">
    <property type="protein sequence ID" value="OOZ39438.1"/>
    <property type="molecule type" value="Genomic_DNA"/>
</dbReference>
<keyword evidence="2" id="KW-1185">Reference proteome</keyword>
<organism evidence="1 2">
    <name type="scientific">Solemya pervernicosa gill symbiont</name>
    <dbReference type="NCBI Taxonomy" id="642797"/>
    <lineage>
        <taxon>Bacteria</taxon>
        <taxon>Pseudomonadati</taxon>
        <taxon>Pseudomonadota</taxon>
        <taxon>Gammaproteobacteria</taxon>
        <taxon>sulfur-oxidizing symbionts</taxon>
    </lineage>
</organism>
<accession>A0A1T2L2U5</accession>
<evidence type="ECO:0000313" key="2">
    <source>
        <dbReference type="Proteomes" id="UP000191110"/>
    </source>
</evidence>
<proteinExistence type="predicted"/>
<protein>
    <submittedName>
        <fullName evidence="1">Uncharacterized protein</fullName>
    </submittedName>
</protein>
<reference evidence="1 2" key="1">
    <citation type="submission" date="2016-11" db="EMBL/GenBank/DDBJ databases">
        <title>Mixed transmission modes and dynamic genome evolution in an obligate animal-bacterial symbiosis.</title>
        <authorList>
            <person name="Russell S.L."/>
            <person name="Corbett-Detig R.B."/>
            <person name="Cavanaugh C.M."/>
        </authorList>
    </citation>
    <scope>NUCLEOTIDE SEQUENCE [LARGE SCALE GENOMIC DNA]</scope>
    <source>
        <strain evidence="1">Sveles-Q1</strain>
    </source>
</reference>